<evidence type="ECO:0000313" key="2">
    <source>
        <dbReference type="Proteomes" id="UP000251717"/>
    </source>
</evidence>
<dbReference type="AlphaFoldDB" id="A0A315XND6"/>
<organism evidence="1 2">
    <name type="scientific">Methanobrevibacter thaueri</name>
    <dbReference type="NCBI Taxonomy" id="190975"/>
    <lineage>
        <taxon>Archaea</taxon>
        <taxon>Methanobacteriati</taxon>
        <taxon>Methanobacteriota</taxon>
        <taxon>Methanomada group</taxon>
        <taxon>Methanobacteria</taxon>
        <taxon>Methanobacteriales</taxon>
        <taxon>Methanobacteriaceae</taxon>
        <taxon>Methanobrevibacter</taxon>
    </lineage>
</organism>
<evidence type="ECO:0000313" key="1">
    <source>
        <dbReference type="EMBL" id="PWB85367.1"/>
    </source>
</evidence>
<keyword evidence="2" id="KW-1185">Reference proteome</keyword>
<gene>
    <name evidence="1" type="ORF">MBBTH_19660</name>
</gene>
<dbReference type="Proteomes" id="UP000251717">
    <property type="component" value="Unassembled WGS sequence"/>
</dbReference>
<dbReference type="RefSeq" id="WP_116592845.1">
    <property type="nucleotide sequence ID" value="NZ_MZGS01000028.1"/>
</dbReference>
<accession>A0A315XND6</accession>
<sequence length="137" mass="16473">MQRNYSQRLEMQIPQENAYTGQEIMSKKNFTIEKFLKKHFKFPSRNSDEISQFIIIDKEMEKLIRDLPEVLSKELPYCKLTLDFMKETDPNEKILEIVIYSDLESKRLLQKEDLLCDMLIDRYPKTTIEYIILVETL</sequence>
<proteinExistence type="predicted"/>
<protein>
    <submittedName>
        <fullName evidence="1">Uncharacterized protein</fullName>
    </submittedName>
</protein>
<name>A0A315XND6_9EURY</name>
<comment type="caution">
    <text evidence="1">The sequence shown here is derived from an EMBL/GenBank/DDBJ whole genome shotgun (WGS) entry which is preliminary data.</text>
</comment>
<reference evidence="1 2" key="1">
    <citation type="submission" date="2017-03" db="EMBL/GenBank/DDBJ databases">
        <title>Genome sequence of Methanobrevibacter thaueri.</title>
        <authorList>
            <person name="Poehlein A."/>
            <person name="Seedorf H."/>
            <person name="Daniel R."/>
        </authorList>
    </citation>
    <scope>NUCLEOTIDE SEQUENCE [LARGE SCALE GENOMIC DNA]</scope>
    <source>
        <strain evidence="1 2">DSM 11995</strain>
    </source>
</reference>
<dbReference type="EMBL" id="MZGS01000028">
    <property type="protein sequence ID" value="PWB85367.1"/>
    <property type="molecule type" value="Genomic_DNA"/>
</dbReference>